<name>A0A5C8I1E7_9MICO</name>
<evidence type="ECO:0000256" key="2">
    <source>
        <dbReference type="ARBA" id="ARBA00005417"/>
    </source>
</evidence>
<evidence type="ECO:0000256" key="5">
    <source>
        <dbReference type="ARBA" id="ARBA00022741"/>
    </source>
</evidence>
<keyword evidence="5" id="KW-0547">Nucleotide-binding</keyword>
<dbReference type="OrthoDB" id="8481147at2"/>
<keyword evidence="6 9" id="KW-0067">ATP-binding</keyword>
<keyword evidence="10" id="KW-1185">Reference proteome</keyword>
<keyword evidence="3" id="KW-0813">Transport</keyword>
<comment type="caution">
    <text evidence="9">The sequence shown here is derived from an EMBL/GenBank/DDBJ whole genome shotgun (WGS) entry which is preliminary data.</text>
</comment>
<keyword evidence="7" id="KW-0472">Membrane</keyword>
<dbReference type="SMART" id="SM00382">
    <property type="entry name" value="AAA"/>
    <property type="match status" value="1"/>
</dbReference>
<dbReference type="GO" id="GO:0005886">
    <property type="term" value="C:plasma membrane"/>
    <property type="evidence" value="ECO:0007669"/>
    <property type="project" value="UniProtKB-SubCell"/>
</dbReference>
<dbReference type="Gene3D" id="3.40.50.300">
    <property type="entry name" value="P-loop containing nucleotide triphosphate hydrolases"/>
    <property type="match status" value="1"/>
</dbReference>
<dbReference type="PROSITE" id="PS50893">
    <property type="entry name" value="ABC_TRANSPORTER_2"/>
    <property type="match status" value="1"/>
</dbReference>
<dbReference type="PROSITE" id="PS00211">
    <property type="entry name" value="ABC_TRANSPORTER_1"/>
    <property type="match status" value="1"/>
</dbReference>
<dbReference type="InterPro" id="IPR003593">
    <property type="entry name" value="AAA+_ATPase"/>
</dbReference>
<dbReference type="InterPro" id="IPR027417">
    <property type="entry name" value="P-loop_NTPase"/>
</dbReference>
<dbReference type="Pfam" id="PF00005">
    <property type="entry name" value="ABC_tran"/>
    <property type="match status" value="1"/>
</dbReference>
<dbReference type="PANTHER" id="PTHR43297:SF2">
    <property type="entry name" value="DIPEPTIDE TRANSPORT ATP-BINDING PROTEIN DPPD"/>
    <property type="match status" value="1"/>
</dbReference>
<dbReference type="InterPro" id="IPR050388">
    <property type="entry name" value="ABC_Ni/Peptide_Import"/>
</dbReference>
<dbReference type="PANTHER" id="PTHR43297">
    <property type="entry name" value="OLIGOPEPTIDE TRANSPORT ATP-BINDING PROTEIN APPD"/>
    <property type="match status" value="1"/>
</dbReference>
<evidence type="ECO:0000313" key="10">
    <source>
        <dbReference type="Proteomes" id="UP000321034"/>
    </source>
</evidence>
<dbReference type="InterPro" id="IPR017871">
    <property type="entry name" value="ABC_transporter-like_CS"/>
</dbReference>
<dbReference type="InterPro" id="IPR003439">
    <property type="entry name" value="ABC_transporter-like_ATP-bd"/>
</dbReference>
<dbReference type="GO" id="GO:0016887">
    <property type="term" value="F:ATP hydrolysis activity"/>
    <property type="evidence" value="ECO:0007669"/>
    <property type="project" value="InterPro"/>
</dbReference>
<dbReference type="GO" id="GO:0005524">
    <property type="term" value="F:ATP binding"/>
    <property type="evidence" value="ECO:0007669"/>
    <property type="project" value="UniProtKB-KW"/>
</dbReference>
<accession>A0A5C8I1E7</accession>
<protein>
    <submittedName>
        <fullName evidence="9">ABC transporter ATP-binding protein</fullName>
    </submittedName>
</protein>
<evidence type="ECO:0000256" key="1">
    <source>
        <dbReference type="ARBA" id="ARBA00004202"/>
    </source>
</evidence>
<evidence type="ECO:0000313" key="9">
    <source>
        <dbReference type="EMBL" id="TXK12807.1"/>
    </source>
</evidence>
<reference evidence="9 10" key="1">
    <citation type="submission" date="2019-08" db="EMBL/GenBank/DDBJ databases">
        <authorList>
            <person name="Dong K."/>
        </authorList>
    </citation>
    <scope>NUCLEOTIDE SEQUENCE [LARGE SCALE GENOMIC DNA]</scope>
    <source>
        <strain evidence="9 10">JCM14558</strain>
    </source>
</reference>
<evidence type="ECO:0000256" key="6">
    <source>
        <dbReference type="ARBA" id="ARBA00022840"/>
    </source>
</evidence>
<dbReference type="CDD" id="cd03257">
    <property type="entry name" value="ABC_NikE_OppD_transporters"/>
    <property type="match status" value="1"/>
</dbReference>
<evidence type="ECO:0000256" key="7">
    <source>
        <dbReference type="ARBA" id="ARBA00023136"/>
    </source>
</evidence>
<feature type="domain" description="ABC transporter" evidence="8">
    <location>
        <begin position="26"/>
        <end position="273"/>
    </location>
</feature>
<comment type="subcellular location">
    <subcellularLocation>
        <location evidence="1">Cell membrane</location>
        <topology evidence="1">Peripheral membrane protein</topology>
    </subcellularLocation>
</comment>
<dbReference type="Proteomes" id="UP000321034">
    <property type="component" value="Unassembled WGS sequence"/>
</dbReference>
<organism evidence="9 10">
    <name type="scientific">Microbacterium hatanonis</name>
    <dbReference type="NCBI Taxonomy" id="404366"/>
    <lineage>
        <taxon>Bacteria</taxon>
        <taxon>Bacillati</taxon>
        <taxon>Actinomycetota</taxon>
        <taxon>Actinomycetes</taxon>
        <taxon>Micrococcales</taxon>
        <taxon>Microbacteriaceae</taxon>
        <taxon>Microbacterium</taxon>
    </lineage>
</organism>
<evidence type="ECO:0000259" key="8">
    <source>
        <dbReference type="PROSITE" id="PS50893"/>
    </source>
</evidence>
<evidence type="ECO:0000256" key="3">
    <source>
        <dbReference type="ARBA" id="ARBA00022448"/>
    </source>
</evidence>
<comment type="similarity">
    <text evidence="2">Belongs to the ABC transporter superfamily.</text>
</comment>
<dbReference type="EMBL" id="VRSV01000001">
    <property type="protein sequence ID" value="TXK12807.1"/>
    <property type="molecule type" value="Genomic_DNA"/>
</dbReference>
<proteinExistence type="inferred from homology"/>
<dbReference type="AlphaFoldDB" id="A0A5C8I1E7"/>
<evidence type="ECO:0000256" key="4">
    <source>
        <dbReference type="ARBA" id="ARBA00022475"/>
    </source>
</evidence>
<dbReference type="SUPFAM" id="SSF52540">
    <property type="entry name" value="P-loop containing nucleoside triphosphate hydrolases"/>
    <property type="match status" value="1"/>
</dbReference>
<sequence>MIGRLLTGPVTVNDPAPAETAPTLDVEALEVHYRTGDTWFTAVEEFSLRAEAGQRIAVVGESGSGKTTACMALAGLLPPDARVDAARAHVAGTDVSARKRTAIPHRVPGVSVVFQNAMNALDPVWTIESQLITVIRGTTAASASSAKATAADWLARVGLHDIPRVLKARPYELSGGMRQRVMIAIALCSAPRLLIADEPTSALDMTLSRDLLDLIVALTDELDTTLLMISHDIGLCRAYTDWTVVMNRGRIVEQGATDAVTSNPTDPYTRALLDCQPSLSHMDWDRLPTMVGRA</sequence>
<gene>
    <name evidence="9" type="ORF">FVP77_04950</name>
</gene>
<dbReference type="RefSeq" id="WP_147893513.1">
    <property type="nucleotide sequence ID" value="NZ_BAAANR010000001.1"/>
</dbReference>
<keyword evidence="4" id="KW-1003">Cell membrane</keyword>